<organism evidence="4 5">
    <name type="scientific">Legionella drancourtii LLAP12</name>
    <dbReference type="NCBI Taxonomy" id="658187"/>
    <lineage>
        <taxon>Bacteria</taxon>
        <taxon>Pseudomonadati</taxon>
        <taxon>Pseudomonadota</taxon>
        <taxon>Gammaproteobacteria</taxon>
        <taxon>Legionellales</taxon>
        <taxon>Legionellaceae</taxon>
        <taxon>Legionella</taxon>
    </lineage>
</organism>
<dbReference type="HOGENOM" id="CLU_018816_15_0_6"/>
<feature type="transmembrane region" description="Helical" evidence="2">
    <location>
        <begin position="6"/>
        <end position="24"/>
    </location>
</feature>
<gene>
    <name evidence="4" type="ORF">LDG_8180</name>
</gene>
<dbReference type="InterPro" id="IPR058633">
    <property type="entry name" value="EmrA/FarA_HH"/>
</dbReference>
<dbReference type="Pfam" id="PF25885">
    <property type="entry name" value="HH_EMRA"/>
    <property type="match status" value="1"/>
</dbReference>
<evidence type="ECO:0000313" key="5">
    <source>
        <dbReference type="Proteomes" id="UP000002770"/>
    </source>
</evidence>
<dbReference type="STRING" id="658187.LDG_8180"/>
<dbReference type="Proteomes" id="UP000002770">
    <property type="component" value="Unassembled WGS sequence"/>
</dbReference>
<keyword evidence="2" id="KW-0472">Membrane</keyword>
<protein>
    <submittedName>
        <fullName evidence="4">HlyD family secretion protein</fullName>
    </submittedName>
</protein>
<keyword evidence="2" id="KW-0812">Transmembrane</keyword>
<dbReference type="FunCoup" id="G9ESA7">
    <property type="interactions" value="168"/>
</dbReference>
<feature type="domain" description="Multidrug export protein EmrA/FarA alpha-helical hairpin" evidence="3">
    <location>
        <begin position="71"/>
        <end position="191"/>
    </location>
</feature>
<keyword evidence="2" id="KW-1133">Transmembrane helix</keyword>
<dbReference type="GO" id="GO:0055085">
    <property type="term" value="P:transmembrane transport"/>
    <property type="evidence" value="ECO:0007669"/>
    <property type="project" value="InterPro"/>
</dbReference>
<evidence type="ECO:0000313" key="4">
    <source>
        <dbReference type="EMBL" id="EHL29888.1"/>
    </source>
</evidence>
<evidence type="ECO:0000259" key="3">
    <source>
        <dbReference type="Pfam" id="PF25885"/>
    </source>
</evidence>
<dbReference type="PANTHER" id="PTHR30386:SF19">
    <property type="entry name" value="MULTIDRUG EXPORT PROTEIN EMRA-RELATED"/>
    <property type="match status" value="1"/>
</dbReference>
<reference evidence="4 5" key="1">
    <citation type="journal article" date="2011" name="BMC Genomics">
        <title>Insight into cross-talk between intra-amoebal pathogens.</title>
        <authorList>
            <person name="Gimenez G."/>
            <person name="Bertelli C."/>
            <person name="Moliner C."/>
            <person name="Robert C."/>
            <person name="Raoult D."/>
            <person name="Fournier P.E."/>
            <person name="Greub G."/>
        </authorList>
    </citation>
    <scope>NUCLEOTIDE SEQUENCE [LARGE SCALE GENOMIC DNA]</scope>
    <source>
        <strain evidence="4 5">LLAP12</strain>
    </source>
</reference>
<name>G9ESA7_9GAMM</name>
<dbReference type="PANTHER" id="PTHR30386">
    <property type="entry name" value="MEMBRANE FUSION SUBUNIT OF EMRAB-TOLC MULTIDRUG EFFLUX PUMP"/>
    <property type="match status" value="1"/>
</dbReference>
<comment type="subcellular location">
    <subcellularLocation>
        <location evidence="1">Cell envelope</location>
    </subcellularLocation>
</comment>
<evidence type="ECO:0000256" key="1">
    <source>
        <dbReference type="ARBA" id="ARBA00004196"/>
    </source>
</evidence>
<accession>G9ESA7</accession>
<proteinExistence type="predicted"/>
<dbReference type="eggNOG" id="COG1566">
    <property type="taxonomic scope" value="Bacteria"/>
</dbReference>
<dbReference type="Gene3D" id="2.40.30.170">
    <property type="match status" value="1"/>
</dbReference>
<dbReference type="InParanoid" id="G9ESA7"/>
<dbReference type="AlphaFoldDB" id="G9ESA7"/>
<sequence length="388" mass="43789">MALSWLSSLFFYFFFFYWLFVWRYQEYTTDAYVQGNLVTIKSLRNGFVTGIYTDDSYFVKKGQLLVTLNETDSLIALEKAKQKLAQTVRDVCQSVHNVFILASDIKMKKAEHLKAKQNFRHREGVIRVKGVSLEDYQNAVDDLHASAASLESTKSNYQKMLAFIQGTSVTEHPLVQAAAQEVRDAWVQLYRCKIYAPVDGLIAQRTIQVGMWLSPNDALMSVIPLNQIWVNANFKETQLKNIRIGQPVNLTSDLYGNSVVFHGKIVGLPGAAGNTFALLPPENLSGNWIKIVQRLPVRVALNPDELKKYPLRVGLSLEATADLSDQSGAYVNAPDIESPRYTTNIFQKEELGVKELITHIIATNMDPNLQKYAQTSFAFNEIHLDGKK</sequence>
<dbReference type="SUPFAM" id="SSF111369">
    <property type="entry name" value="HlyD-like secretion proteins"/>
    <property type="match status" value="1"/>
</dbReference>
<keyword evidence="5" id="KW-1185">Reference proteome</keyword>
<evidence type="ECO:0000256" key="2">
    <source>
        <dbReference type="SAM" id="Phobius"/>
    </source>
</evidence>
<dbReference type="GO" id="GO:0030313">
    <property type="term" value="C:cell envelope"/>
    <property type="evidence" value="ECO:0007669"/>
    <property type="project" value="UniProtKB-SubCell"/>
</dbReference>
<dbReference type="InterPro" id="IPR050739">
    <property type="entry name" value="MFP"/>
</dbReference>
<dbReference type="EMBL" id="JH413843">
    <property type="protein sequence ID" value="EHL29888.1"/>
    <property type="molecule type" value="Genomic_DNA"/>
</dbReference>
<dbReference type="RefSeq" id="WP_006872063.1">
    <property type="nucleotide sequence ID" value="NZ_JH413843.1"/>
</dbReference>